<comment type="caution">
    <text evidence="2">The sequence shown here is derived from an EMBL/GenBank/DDBJ whole genome shotgun (WGS) entry which is preliminary data.</text>
</comment>
<dbReference type="PANTHER" id="PTHR21301">
    <property type="entry name" value="REVERSE TRANSCRIPTASE"/>
    <property type="match status" value="1"/>
</dbReference>
<evidence type="ECO:0000259" key="1">
    <source>
        <dbReference type="PROSITE" id="PS50878"/>
    </source>
</evidence>
<feature type="domain" description="Reverse transcriptase" evidence="1">
    <location>
        <begin position="92"/>
        <end position="334"/>
    </location>
</feature>
<proteinExistence type="predicted"/>
<dbReference type="Pfam" id="PF26215">
    <property type="entry name" value="HTH_animal"/>
    <property type="match status" value="1"/>
</dbReference>
<evidence type="ECO:0000313" key="3">
    <source>
        <dbReference type="Proteomes" id="UP000762676"/>
    </source>
</evidence>
<dbReference type="AlphaFoldDB" id="A0AAV4EEF1"/>
<dbReference type="InterPro" id="IPR000477">
    <property type="entry name" value="RT_dom"/>
</dbReference>
<accession>A0AAV4EEF1</accession>
<dbReference type="PROSITE" id="PS50878">
    <property type="entry name" value="RT_POL"/>
    <property type="match status" value="1"/>
</dbReference>
<protein>
    <recommendedName>
        <fullName evidence="1">Reverse transcriptase domain-containing protein</fullName>
    </recommendedName>
</protein>
<gene>
    <name evidence="2" type="ORF">ElyMa_000046300</name>
</gene>
<organism evidence="2 3">
    <name type="scientific">Elysia marginata</name>
    <dbReference type="NCBI Taxonomy" id="1093978"/>
    <lineage>
        <taxon>Eukaryota</taxon>
        <taxon>Metazoa</taxon>
        <taxon>Spiralia</taxon>
        <taxon>Lophotrochozoa</taxon>
        <taxon>Mollusca</taxon>
        <taxon>Gastropoda</taxon>
        <taxon>Heterobranchia</taxon>
        <taxon>Euthyneura</taxon>
        <taxon>Panpulmonata</taxon>
        <taxon>Sacoglossa</taxon>
        <taxon>Placobranchoidea</taxon>
        <taxon>Plakobranchidae</taxon>
        <taxon>Elysia</taxon>
    </lineage>
</organism>
<dbReference type="InterPro" id="IPR058912">
    <property type="entry name" value="HTH_animal"/>
</dbReference>
<evidence type="ECO:0000313" key="2">
    <source>
        <dbReference type="EMBL" id="GFR59055.1"/>
    </source>
</evidence>
<dbReference type="Pfam" id="PF00078">
    <property type="entry name" value="RVT_1"/>
    <property type="match status" value="1"/>
</dbReference>
<sequence length="454" mass="51801">MTQRQKDVSPNLTSDEQTALKELKTNTNIIIKPDDKGGAVVVMNTADYTTECTKQLSNTLYYKKLDSDPTATYNNTIKRVLQEGMDKQELYIKTGHALLQPHPTPGRFYILPKIHKEGYPGRPIISGNGCPTEIISQFVDHHMKILVKSIPSYVQDDMDFLRKVHDTNNSGPLPPDTLLCTMDVSGLYTNIPHEEGIHVAACRTALEAGRERGAKPSSSFLCRLIHLILSLNFFTFSDTTYLQIHSTAMGTCMAPTYANIFMGAIETGLLCAFLDKPLVWLRYIDDIILIWTHDRAKLESFITHVHVNTFHPTIKFTSSIYISDTQIPFLDVMVSSQNTLHTDLYSKPTDTFNYLYWSSCHPFHTKSSIPYSLAFRLIRICPCEETLTRRLTELTEHLKRRGFPLKHIQKAILKAKETPRSTAIQRRRLPETQKKTNSICHHIQPSTTQYFFYP</sequence>
<reference evidence="2 3" key="1">
    <citation type="journal article" date="2021" name="Elife">
        <title>Chloroplast acquisition without the gene transfer in kleptoplastic sea slugs, Plakobranchus ocellatus.</title>
        <authorList>
            <person name="Maeda T."/>
            <person name="Takahashi S."/>
            <person name="Yoshida T."/>
            <person name="Shimamura S."/>
            <person name="Takaki Y."/>
            <person name="Nagai Y."/>
            <person name="Toyoda A."/>
            <person name="Suzuki Y."/>
            <person name="Arimoto A."/>
            <person name="Ishii H."/>
            <person name="Satoh N."/>
            <person name="Nishiyama T."/>
            <person name="Hasebe M."/>
            <person name="Maruyama T."/>
            <person name="Minagawa J."/>
            <person name="Obokata J."/>
            <person name="Shigenobu S."/>
        </authorList>
    </citation>
    <scope>NUCLEOTIDE SEQUENCE [LARGE SCALE GENOMIC DNA]</scope>
</reference>
<name>A0AAV4EEF1_9GAST</name>
<keyword evidence="3" id="KW-1185">Reference proteome</keyword>
<dbReference type="PANTHER" id="PTHR21301:SF10">
    <property type="entry name" value="REVERSE TRANSCRIPTASE DOMAIN-CONTAINING PROTEIN"/>
    <property type="match status" value="1"/>
</dbReference>
<dbReference type="Proteomes" id="UP000762676">
    <property type="component" value="Unassembled WGS sequence"/>
</dbReference>
<dbReference type="EMBL" id="BMAT01000069">
    <property type="protein sequence ID" value="GFR59055.1"/>
    <property type="molecule type" value="Genomic_DNA"/>
</dbReference>